<dbReference type="InterPro" id="IPR015421">
    <property type="entry name" value="PyrdxlP-dep_Trfase_major"/>
</dbReference>
<name>A0A2G8R9Y6_9RHOB</name>
<dbReference type="RefSeq" id="WP_099912522.1">
    <property type="nucleotide sequence ID" value="NZ_AWWI01000125.1"/>
</dbReference>
<dbReference type="InterPro" id="IPR015424">
    <property type="entry name" value="PyrdxlP-dep_Trfase"/>
</dbReference>
<dbReference type="PANTHER" id="PTHR42885">
    <property type="entry name" value="HISTIDINOL-PHOSPHATE AMINOTRANSFERASE-RELATED"/>
    <property type="match status" value="1"/>
</dbReference>
<dbReference type="InterPro" id="IPR015422">
    <property type="entry name" value="PyrdxlP-dep_Trfase_small"/>
</dbReference>
<dbReference type="SUPFAM" id="SSF53383">
    <property type="entry name" value="PLP-dependent transferases"/>
    <property type="match status" value="1"/>
</dbReference>
<accession>A0A2G8R9Y6</accession>
<dbReference type="InterPro" id="IPR004839">
    <property type="entry name" value="Aminotransferase_I/II_large"/>
</dbReference>
<comment type="cofactor">
    <cofactor evidence="1">
        <name>pyridoxal 5'-phosphate</name>
        <dbReference type="ChEBI" id="CHEBI:597326"/>
    </cofactor>
</comment>
<dbReference type="Gene3D" id="3.90.1150.10">
    <property type="entry name" value="Aspartate Aminotransferase, domain 1"/>
    <property type="match status" value="1"/>
</dbReference>
<organism evidence="11 12">
    <name type="scientific">Puniceibacterium antarcticum</name>
    <dbReference type="NCBI Taxonomy" id="1206336"/>
    <lineage>
        <taxon>Bacteria</taxon>
        <taxon>Pseudomonadati</taxon>
        <taxon>Pseudomonadota</taxon>
        <taxon>Alphaproteobacteria</taxon>
        <taxon>Rhodobacterales</taxon>
        <taxon>Paracoccaceae</taxon>
        <taxon>Puniceibacterium</taxon>
    </lineage>
</organism>
<comment type="caution">
    <text evidence="11">The sequence shown here is derived from an EMBL/GenBank/DDBJ whole genome shotgun (WGS) entry which is preliminary data.</text>
</comment>
<keyword evidence="6" id="KW-0663">Pyridoxal phosphate</keyword>
<evidence type="ECO:0000259" key="10">
    <source>
        <dbReference type="Pfam" id="PF00155"/>
    </source>
</evidence>
<dbReference type="Proteomes" id="UP000231259">
    <property type="component" value="Unassembled WGS sequence"/>
</dbReference>
<evidence type="ECO:0000256" key="4">
    <source>
        <dbReference type="ARBA" id="ARBA00012285"/>
    </source>
</evidence>
<dbReference type="InterPro" id="IPR005860">
    <property type="entry name" value="CobD"/>
</dbReference>
<evidence type="ECO:0000256" key="5">
    <source>
        <dbReference type="ARBA" id="ARBA00022573"/>
    </source>
</evidence>
<dbReference type="PROSITE" id="PS00105">
    <property type="entry name" value="AA_TRANSFER_CLASS_1"/>
    <property type="match status" value="1"/>
</dbReference>
<comment type="pathway">
    <text evidence="3">Cofactor biosynthesis; adenosylcobalamin biosynthesis.</text>
</comment>
<dbReference type="UniPathway" id="UPA00148"/>
<evidence type="ECO:0000256" key="7">
    <source>
        <dbReference type="ARBA" id="ARBA00023239"/>
    </source>
</evidence>
<dbReference type="NCBIfam" id="TIGR01140">
    <property type="entry name" value="L_thr_O3P_dcar"/>
    <property type="match status" value="1"/>
</dbReference>
<dbReference type="Gene3D" id="3.40.640.10">
    <property type="entry name" value="Type I PLP-dependent aspartate aminotransferase-like (Major domain)"/>
    <property type="match status" value="1"/>
</dbReference>
<evidence type="ECO:0000313" key="11">
    <source>
        <dbReference type="EMBL" id="PIL18354.1"/>
    </source>
</evidence>
<feature type="domain" description="Aminotransferase class I/classII large" evidence="10">
    <location>
        <begin position="56"/>
        <end position="311"/>
    </location>
</feature>
<dbReference type="Pfam" id="PF00155">
    <property type="entry name" value="Aminotran_1_2"/>
    <property type="match status" value="1"/>
</dbReference>
<evidence type="ECO:0000256" key="1">
    <source>
        <dbReference type="ARBA" id="ARBA00001933"/>
    </source>
</evidence>
<keyword evidence="12" id="KW-1185">Reference proteome</keyword>
<reference evidence="11 12" key="1">
    <citation type="submission" date="2013-09" db="EMBL/GenBank/DDBJ databases">
        <title>Genome sequencing of Phaeobacter antarcticus sp. nov. SM1211.</title>
        <authorList>
            <person name="Zhang X.-Y."/>
            <person name="Liu C."/>
            <person name="Chen X.-L."/>
            <person name="Xie B.-B."/>
            <person name="Qin Q.-L."/>
            <person name="Rong J.-C."/>
            <person name="Zhang Y.-Z."/>
        </authorList>
    </citation>
    <scope>NUCLEOTIDE SEQUENCE [LARGE SCALE GENOMIC DNA]</scope>
    <source>
        <strain evidence="11 12">SM1211</strain>
    </source>
</reference>
<proteinExistence type="predicted"/>
<dbReference type="InterPro" id="IPR004838">
    <property type="entry name" value="NHTrfase_class1_PyrdxlP-BS"/>
</dbReference>
<comment type="catalytic activity">
    <reaction evidence="9">
        <text>O-phospho-L-threonine + H(+) = (R)-1-aminopropan-2-yl phosphate + CO2</text>
        <dbReference type="Rhea" id="RHEA:11492"/>
        <dbReference type="ChEBI" id="CHEBI:15378"/>
        <dbReference type="ChEBI" id="CHEBI:16526"/>
        <dbReference type="ChEBI" id="CHEBI:58563"/>
        <dbReference type="ChEBI" id="CHEBI:58675"/>
        <dbReference type="EC" id="4.1.1.81"/>
    </reaction>
</comment>
<keyword evidence="7" id="KW-0456">Lyase</keyword>
<protein>
    <recommendedName>
        <fullName evidence="4">threonine-phosphate decarboxylase</fullName>
        <ecNumber evidence="4">4.1.1.81</ecNumber>
    </recommendedName>
    <alternativeName>
        <fullName evidence="8">L-threonine-O-3-phosphate decarboxylase</fullName>
    </alternativeName>
</protein>
<sequence>MRDHGGNLQAAKKRFGGDTSGWLDLSTGINARPYPVGTVSAEAWNRLPERACLTQLEKAAQVQYRTSLEVVAVAGAQAAIQLVPLLHKVGQAAIVTPTYNEHAAALRAQGWTVDEVQELSSLKGKDLAVVVNPNNPDGRRHAPVDLLQLSAGVGLLVVDESFVDTEPHLSIASWPVSLPENLLILRSFGKFYGLAGLRLGFVLCGPKLCMRLRDLIGPWPVSGVALSLGERALKDTTWAEQTTARLLRDAAHLDVLAQRTGWDLLGGTPLFRTYETGNARTVQMGLAQRHIWTRIFPYSSSWIRIGLPGANEDWRRLDAGLAKL</sequence>
<keyword evidence="5" id="KW-0169">Cobalamin biosynthesis</keyword>
<evidence type="ECO:0000256" key="8">
    <source>
        <dbReference type="ARBA" id="ARBA00029996"/>
    </source>
</evidence>
<comment type="function">
    <text evidence="2">Decarboxylates L-threonine-O-3-phosphate to yield (R)-1-amino-2-propanol O-2-phosphate, the precursor for the linkage between the nucleotide loop and the corrin ring in cobalamin.</text>
</comment>
<dbReference type="OrthoDB" id="9799304at2"/>
<dbReference type="EC" id="4.1.1.81" evidence="4"/>
<dbReference type="GO" id="GO:0009236">
    <property type="term" value="P:cobalamin biosynthetic process"/>
    <property type="evidence" value="ECO:0007669"/>
    <property type="project" value="UniProtKB-UniPathway"/>
</dbReference>
<evidence type="ECO:0000313" key="12">
    <source>
        <dbReference type="Proteomes" id="UP000231259"/>
    </source>
</evidence>
<dbReference type="GO" id="GO:0030170">
    <property type="term" value="F:pyridoxal phosphate binding"/>
    <property type="evidence" value="ECO:0007669"/>
    <property type="project" value="InterPro"/>
</dbReference>
<dbReference type="GO" id="GO:0048472">
    <property type="term" value="F:threonine-phosphate decarboxylase activity"/>
    <property type="evidence" value="ECO:0007669"/>
    <property type="project" value="UniProtKB-EC"/>
</dbReference>
<dbReference type="AlphaFoldDB" id="A0A2G8R9Y6"/>
<dbReference type="PANTHER" id="PTHR42885:SF1">
    <property type="entry name" value="THREONINE-PHOSPHATE DECARBOXYLASE"/>
    <property type="match status" value="1"/>
</dbReference>
<evidence type="ECO:0000256" key="3">
    <source>
        <dbReference type="ARBA" id="ARBA00004953"/>
    </source>
</evidence>
<gene>
    <name evidence="11" type="ORF">P775_20185</name>
</gene>
<dbReference type="EMBL" id="AWWI01000125">
    <property type="protein sequence ID" value="PIL18354.1"/>
    <property type="molecule type" value="Genomic_DNA"/>
</dbReference>
<evidence type="ECO:0000256" key="9">
    <source>
        <dbReference type="ARBA" id="ARBA00048531"/>
    </source>
</evidence>
<evidence type="ECO:0000256" key="6">
    <source>
        <dbReference type="ARBA" id="ARBA00022898"/>
    </source>
</evidence>
<evidence type="ECO:0000256" key="2">
    <source>
        <dbReference type="ARBA" id="ARBA00003444"/>
    </source>
</evidence>